<dbReference type="InterPro" id="IPR001647">
    <property type="entry name" value="HTH_TetR"/>
</dbReference>
<evidence type="ECO:0000313" key="5">
    <source>
        <dbReference type="Proteomes" id="UP000479114"/>
    </source>
</evidence>
<dbReference type="GO" id="GO:0003677">
    <property type="term" value="F:DNA binding"/>
    <property type="evidence" value="ECO:0007669"/>
    <property type="project" value="UniProtKB-UniRule"/>
</dbReference>
<sequence length="186" mass="20943">MALIKAEGIDKVTIRKIASAAEANVALVNYYFGSKEKLISETLKLQLASFQEAFSIFDEIGLPPLERLKRFLLAYTSSLQEHPELIKRVLGQERMFESQLEYASFLKSQGFDKLGAALTEIIGPSSREKLLLVTQQLFAAILSPIVKASFSNEHKSMQGEGFVITASVEEQIDLFLDHYFYKYTAH</sequence>
<protein>
    <submittedName>
        <fullName evidence="4">TetR/AcrR family transcriptional regulator</fullName>
    </submittedName>
</protein>
<dbReference type="InterPro" id="IPR050624">
    <property type="entry name" value="HTH-type_Tx_Regulator"/>
</dbReference>
<dbReference type="KEGG" id="prz:GZH47_05815"/>
<reference evidence="4 5" key="1">
    <citation type="submission" date="2020-02" db="EMBL/GenBank/DDBJ databases">
        <title>Paenibacillus sp. nov., isolated from rhizosphere soil of tomato.</title>
        <authorList>
            <person name="Weon H.-Y."/>
            <person name="Lee S.A."/>
        </authorList>
    </citation>
    <scope>NUCLEOTIDE SEQUENCE [LARGE SCALE GENOMIC DNA]</scope>
    <source>
        <strain evidence="4 5">14171R-81</strain>
    </source>
</reference>
<dbReference type="Gene3D" id="1.10.357.10">
    <property type="entry name" value="Tetracycline Repressor, domain 2"/>
    <property type="match status" value="1"/>
</dbReference>
<dbReference type="SUPFAM" id="SSF46689">
    <property type="entry name" value="Homeodomain-like"/>
    <property type="match status" value="1"/>
</dbReference>
<accession>A0A6C0NW56</accession>
<evidence type="ECO:0000256" key="2">
    <source>
        <dbReference type="PROSITE-ProRule" id="PRU00335"/>
    </source>
</evidence>
<organism evidence="4 5">
    <name type="scientific">Paenibacillus rhizovicinus</name>
    <dbReference type="NCBI Taxonomy" id="2704463"/>
    <lineage>
        <taxon>Bacteria</taxon>
        <taxon>Bacillati</taxon>
        <taxon>Bacillota</taxon>
        <taxon>Bacilli</taxon>
        <taxon>Bacillales</taxon>
        <taxon>Paenibacillaceae</taxon>
        <taxon>Paenibacillus</taxon>
    </lineage>
</organism>
<evidence type="ECO:0000259" key="3">
    <source>
        <dbReference type="PROSITE" id="PS50977"/>
    </source>
</evidence>
<gene>
    <name evidence="4" type="ORF">GZH47_05815</name>
</gene>
<dbReference type="PANTHER" id="PTHR43479">
    <property type="entry name" value="ACREF/ENVCD OPERON REPRESSOR-RELATED"/>
    <property type="match status" value="1"/>
</dbReference>
<dbReference type="EMBL" id="CP048286">
    <property type="protein sequence ID" value="QHW30409.1"/>
    <property type="molecule type" value="Genomic_DNA"/>
</dbReference>
<dbReference type="PROSITE" id="PS50977">
    <property type="entry name" value="HTH_TETR_2"/>
    <property type="match status" value="1"/>
</dbReference>
<proteinExistence type="predicted"/>
<evidence type="ECO:0000313" key="4">
    <source>
        <dbReference type="EMBL" id="QHW30409.1"/>
    </source>
</evidence>
<dbReference type="Proteomes" id="UP000479114">
    <property type="component" value="Chromosome"/>
</dbReference>
<feature type="DNA-binding region" description="H-T-H motif" evidence="2">
    <location>
        <begin position="13"/>
        <end position="32"/>
    </location>
</feature>
<dbReference type="Pfam" id="PF00440">
    <property type="entry name" value="TetR_N"/>
    <property type="match status" value="1"/>
</dbReference>
<dbReference type="PANTHER" id="PTHR43479:SF11">
    <property type="entry name" value="ACREF_ENVCD OPERON REPRESSOR-RELATED"/>
    <property type="match status" value="1"/>
</dbReference>
<dbReference type="InterPro" id="IPR023772">
    <property type="entry name" value="DNA-bd_HTH_TetR-type_CS"/>
</dbReference>
<evidence type="ECO:0000256" key="1">
    <source>
        <dbReference type="ARBA" id="ARBA00023125"/>
    </source>
</evidence>
<dbReference type="PROSITE" id="PS01081">
    <property type="entry name" value="HTH_TETR_1"/>
    <property type="match status" value="1"/>
</dbReference>
<name>A0A6C0NW56_9BACL</name>
<dbReference type="AlphaFoldDB" id="A0A6C0NW56"/>
<keyword evidence="1 2" id="KW-0238">DNA-binding</keyword>
<feature type="domain" description="HTH tetR-type" evidence="3">
    <location>
        <begin position="1"/>
        <end position="50"/>
    </location>
</feature>
<dbReference type="InterPro" id="IPR009057">
    <property type="entry name" value="Homeodomain-like_sf"/>
</dbReference>
<keyword evidence="5" id="KW-1185">Reference proteome</keyword>